<accession>A0A1B0BQX8</accession>
<dbReference type="VEuPathDB" id="VectorBase:GPPI037806"/>
<dbReference type="Gene3D" id="3.30.710.10">
    <property type="entry name" value="Potassium Channel Kv1.1, Chain A"/>
    <property type="match status" value="1"/>
</dbReference>
<evidence type="ECO:0000313" key="2">
    <source>
        <dbReference type="Proteomes" id="UP000092460"/>
    </source>
</evidence>
<dbReference type="STRING" id="67801.A0A1B0BQX8"/>
<dbReference type="Proteomes" id="UP000092460">
    <property type="component" value="Unassembled WGS sequence"/>
</dbReference>
<dbReference type="InterPro" id="IPR011333">
    <property type="entry name" value="SKP1/BTB/POZ_sf"/>
</dbReference>
<organism evidence="1 2">
    <name type="scientific">Glossina palpalis gambiensis</name>
    <dbReference type="NCBI Taxonomy" id="67801"/>
    <lineage>
        <taxon>Eukaryota</taxon>
        <taxon>Metazoa</taxon>
        <taxon>Ecdysozoa</taxon>
        <taxon>Arthropoda</taxon>
        <taxon>Hexapoda</taxon>
        <taxon>Insecta</taxon>
        <taxon>Pterygota</taxon>
        <taxon>Neoptera</taxon>
        <taxon>Endopterygota</taxon>
        <taxon>Diptera</taxon>
        <taxon>Brachycera</taxon>
        <taxon>Muscomorpha</taxon>
        <taxon>Hippoboscoidea</taxon>
        <taxon>Glossinidae</taxon>
        <taxon>Glossina</taxon>
    </lineage>
</organism>
<keyword evidence="2" id="KW-1185">Reference proteome</keyword>
<protein>
    <submittedName>
        <fullName evidence="1">Uncharacterized protein</fullName>
    </submittedName>
</protein>
<evidence type="ECO:0000313" key="1">
    <source>
        <dbReference type="EnsemblMetazoa" id="GPPI037806-PA"/>
    </source>
</evidence>
<reference evidence="1" key="2">
    <citation type="submission" date="2020-05" db="UniProtKB">
        <authorList>
            <consortium name="EnsemblMetazoa"/>
        </authorList>
    </citation>
    <scope>IDENTIFICATION</scope>
    <source>
        <strain evidence="1">IAEA</strain>
    </source>
</reference>
<dbReference type="EnsemblMetazoa" id="GPPI037806-RA">
    <property type="protein sequence ID" value="GPPI037806-PA"/>
    <property type="gene ID" value="GPPI037806"/>
</dbReference>
<reference evidence="2" key="1">
    <citation type="submission" date="2015-01" db="EMBL/GenBank/DDBJ databases">
        <authorList>
            <person name="Aksoy S."/>
            <person name="Warren W."/>
            <person name="Wilson R.K."/>
        </authorList>
    </citation>
    <scope>NUCLEOTIDE SEQUENCE [LARGE SCALE GENOMIC DNA]</scope>
    <source>
        <strain evidence="2">IAEA</strain>
    </source>
</reference>
<name>A0A1B0BQX8_9MUSC</name>
<sequence>MTPPITPAMLKKLMQLQSILAKKPIRHGLLVLTEFEKIESFLIWILNNVKRLLVASTLLLIEWITKAYCDFLKNHLFTLNCLGISKPAGTCDCKESYNRCQKYIQKNYLEIVNTREHLHTKCLMNSVAAEFYIKNNPRCKDHLMNAMEYHLKTEERCLLSKDSTKKGNQVEWDPM</sequence>
<dbReference type="EMBL" id="JXJN01018843">
    <property type="status" value="NOT_ANNOTATED_CDS"/>
    <property type="molecule type" value="Genomic_DNA"/>
</dbReference>
<proteinExistence type="predicted"/>
<dbReference type="AlphaFoldDB" id="A0A1B0BQX8"/>